<name>A0A6A8G7P6_9EURY</name>
<protein>
    <recommendedName>
        <fullName evidence="4">VanZ-like domain-containing protein</fullName>
    </recommendedName>
</protein>
<proteinExistence type="predicted"/>
<keyword evidence="1" id="KW-0472">Membrane</keyword>
<comment type="caution">
    <text evidence="2">The sequence shown here is derived from an EMBL/GenBank/DDBJ whole genome shotgun (WGS) entry which is preliminary data.</text>
</comment>
<keyword evidence="3" id="KW-1185">Reference proteome</keyword>
<feature type="transmembrane region" description="Helical" evidence="1">
    <location>
        <begin position="24"/>
        <end position="49"/>
    </location>
</feature>
<dbReference type="Proteomes" id="UP000443423">
    <property type="component" value="Unassembled WGS sequence"/>
</dbReference>
<dbReference type="OrthoDB" id="282716at2157"/>
<reference evidence="2 3" key="1">
    <citation type="submission" date="2019-11" db="EMBL/GenBank/DDBJ databases">
        <title>Whole genome sequence of Haloferax sp. MBLA0078.</title>
        <authorList>
            <person name="Seo M.-J."/>
            <person name="Cho E.-S."/>
        </authorList>
    </citation>
    <scope>NUCLEOTIDE SEQUENCE [LARGE SCALE GENOMIC DNA]</scope>
    <source>
        <strain evidence="2 3">MBLA0078</strain>
    </source>
</reference>
<evidence type="ECO:0000313" key="3">
    <source>
        <dbReference type="Proteomes" id="UP000443423"/>
    </source>
</evidence>
<evidence type="ECO:0000256" key="1">
    <source>
        <dbReference type="SAM" id="Phobius"/>
    </source>
</evidence>
<accession>A0A6A8G7P6</accession>
<evidence type="ECO:0000313" key="2">
    <source>
        <dbReference type="EMBL" id="MRW97310.1"/>
    </source>
</evidence>
<dbReference type="AlphaFoldDB" id="A0A6A8G7P6"/>
<keyword evidence="1" id="KW-1133">Transmembrane helix</keyword>
<gene>
    <name evidence="2" type="ORF">GJR99_12100</name>
</gene>
<organism evidence="2 3">
    <name type="scientific">Haloferax marinum</name>
    <dbReference type="NCBI Taxonomy" id="2666143"/>
    <lineage>
        <taxon>Archaea</taxon>
        <taxon>Methanobacteriati</taxon>
        <taxon>Methanobacteriota</taxon>
        <taxon>Stenosarchaea group</taxon>
        <taxon>Halobacteria</taxon>
        <taxon>Halobacteriales</taxon>
        <taxon>Haloferacaceae</taxon>
        <taxon>Haloferax</taxon>
    </lineage>
</organism>
<feature type="transmembrane region" description="Helical" evidence="1">
    <location>
        <begin position="82"/>
        <end position="107"/>
    </location>
</feature>
<keyword evidence="1" id="KW-0812">Transmembrane</keyword>
<evidence type="ECO:0008006" key="4">
    <source>
        <dbReference type="Google" id="ProtNLM"/>
    </source>
</evidence>
<sequence>MAARTDTVSPPLESSAIQSRDWRFWLGMATDSTQLLVMATLLVLSLGVLPLYEPIWWWDIAMHTSCSAIIVLWLFRLRVTAGGALLVLLSVSVGWEVLEAVTPHFVLMAGDTVDTVGDIVSNTSGWALVVLARWWFEPFETSTGY</sequence>
<dbReference type="EMBL" id="WKJQ01000001">
    <property type="protein sequence ID" value="MRW97310.1"/>
    <property type="molecule type" value="Genomic_DNA"/>
</dbReference>